<dbReference type="SUPFAM" id="SSF57903">
    <property type="entry name" value="FYVE/PHD zinc finger"/>
    <property type="match status" value="1"/>
</dbReference>
<feature type="binding site" evidence="12">
    <location>
        <begin position="417"/>
        <end position="418"/>
    </location>
    <ligand>
        <name>substrate</name>
    </ligand>
</feature>
<protein>
    <recommendedName>
        <fullName evidence="3">phosphatidylinositol-3,5-bisphosphate 3-phosphatase</fullName>
        <ecNumber evidence="3">3.1.3.95</ecNumber>
    </recommendedName>
    <alternativeName>
        <fullName evidence="10">Phosphatidylinositol-3,5-bisphosphate 3-phosphatase</fullName>
    </alternativeName>
</protein>
<feature type="active site" description="Phosphocysteine intermediate" evidence="11">
    <location>
        <position position="479"/>
    </location>
</feature>
<evidence type="ECO:0000256" key="11">
    <source>
        <dbReference type="PIRSR" id="PIRSR630564-1"/>
    </source>
</evidence>
<dbReference type="InterPro" id="IPR013083">
    <property type="entry name" value="Znf_RING/FYVE/PHD"/>
</dbReference>
<evidence type="ECO:0000256" key="9">
    <source>
        <dbReference type="ARBA" id="ARBA00023136"/>
    </source>
</evidence>
<evidence type="ECO:0000313" key="17">
    <source>
        <dbReference type="EnsemblMetazoa" id="CLYHEMP024057.1"/>
    </source>
</evidence>
<dbReference type="RefSeq" id="XP_066915294.1">
    <property type="nucleotide sequence ID" value="XM_067059193.1"/>
</dbReference>
<dbReference type="GO" id="GO:0010506">
    <property type="term" value="P:regulation of autophagy"/>
    <property type="evidence" value="ECO:0007669"/>
    <property type="project" value="TreeGrafter"/>
</dbReference>
<reference evidence="17" key="1">
    <citation type="submission" date="2021-01" db="UniProtKB">
        <authorList>
            <consortium name="EnsemblMetazoa"/>
        </authorList>
    </citation>
    <scope>IDENTIFICATION</scope>
</reference>
<evidence type="ECO:0000256" key="2">
    <source>
        <dbReference type="ARBA" id="ARBA00007471"/>
    </source>
</evidence>
<keyword evidence="8" id="KW-0443">Lipid metabolism</keyword>
<dbReference type="SUPFAM" id="SSF52799">
    <property type="entry name" value="(Phosphotyrosine protein) phosphatases II"/>
    <property type="match status" value="1"/>
</dbReference>
<dbReference type="SMART" id="SM00064">
    <property type="entry name" value="FYVE"/>
    <property type="match status" value="1"/>
</dbReference>
<dbReference type="GeneID" id="136802463"/>
<dbReference type="Pfam" id="PF06602">
    <property type="entry name" value="Myotub-related"/>
    <property type="match status" value="1"/>
</dbReference>
<evidence type="ECO:0000256" key="3">
    <source>
        <dbReference type="ARBA" id="ARBA00012903"/>
    </source>
</evidence>
<dbReference type="InterPro" id="IPR029021">
    <property type="entry name" value="Prot-tyrosine_phosphatase-like"/>
</dbReference>
<dbReference type="GO" id="GO:0052629">
    <property type="term" value="F:phosphatidylinositol-3,5-bisphosphate 3-phosphatase activity"/>
    <property type="evidence" value="ECO:0007669"/>
    <property type="project" value="UniProtKB-EC"/>
</dbReference>
<dbReference type="PANTHER" id="PTHR10807">
    <property type="entry name" value="MYOTUBULARIN-RELATED"/>
    <property type="match status" value="1"/>
</dbReference>
<organism evidence="17 18">
    <name type="scientific">Clytia hemisphaerica</name>
    <dbReference type="NCBI Taxonomy" id="252671"/>
    <lineage>
        <taxon>Eukaryota</taxon>
        <taxon>Metazoa</taxon>
        <taxon>Cnidaria</taxon>
        <taxon>Hydrozoa</taxon>
        <taxon>Hydroidolina</taxon>
        <taxon>Leptothecata</taxon>
        <taxon>Obeliida</taxon>
        <taxon>Clytiidae</taxon>
        <taxon>Clytia</taxon>
    </lineage>
</organism>
<dbReference type="OrthoDB" id="271628at2759"/>
<feature type="binding site" evidence="12">
    <location>
        <begin position="479"/>
        <end position="485"/>
    </location>
    <ligand>
        <name>substrate</name>
    </ligand>
</feature>
<evidence type="ECO:0000259" key="15">
    <source>
        <dbReference type="PROSITE" id="PS50178"/>
    </source>
</evidence>
<dbReference type="EnsemblMetazoa" id="CLYHEMT024057.1">
    <property type="protein sequence ID" value="CLYHEMP024057.1"/>
    <property type="gene ID" value="CLYHEMG024057"/>
</dbReference>
<dbReference type="GO" id="GO:0004438">
    <property type="term" value="F:phosphatidylinositol-3-phosphate phosphatase activity"/>
    <property type="evidence" value="ECO:0007669"/>
    <property type="project" value="TreeGrafter"/>
</dbReference>
<evidence type="ECO:0000256" key="7">
    <source>
        <dbReference type="ARBA" id="ARBA00022833"/>
    </source>
</evidence>
<evidence type="ECO:0000256" key="13">
    <source>
        <dbReference type="PROSITE-ProRule" id="PRU00091"/>
    </source>
</evidence>
<dbReference type="GO" id="GO:0005737">
    <property type="term" value="C:cytoplasm"/>
    <property type="evidence" value="ECO:0007669"/>
    <property type="project" value="TreeGrafter"/>
</dbReference>
<evidence type="ECO:0000313" key="18">
    <source>
        <dbReference type="Proteomes" id="UP000594262"/>
    </source>
</evidence>
<dbReference type="SUPFAM" id="SSF50729">
    <property type="entry name" value="PH domain-like"/>
    <property type="match status" value="1"/>
</dbReference>
<feature type="compositionally biased region" description="Acidic residues" evidence="14">
    <location>
        <begin position="789"/>
        <end position="801"/>
    </location>
</feature>
<sequence length="1094" mass="124605">MKYLNNATSTLLTTKLVENEWEIIISEKSFVMSLPDVSPNPSDIVCNVERKRIKELTEAAIGYHVEDSTVDTSTHNGNGHCSTGITSNGYPKEFGNLDRRQRGLDVMPFDLLVGELVEYKTTGKDGNVFLTNFRLFVSGNQFFFNLPIRLIEYVEMRDPYGLHVHCKDGKVLRIAFNTTEDCTECSRLITSNETSCTKVDEFFAFQYFSQMKNEEMNFESLSLRTSKQHPPKKTKSSQISCEASMYVDEIKRLGFNTKSIWRTTEINDKFGICETYPKYHIVPKWITDKDLETIARFRSLKRFPSVVWRSQQNGAVIARCSQPELGWFGWRCQEDESLLSAIAQAAKLDSSKVADIQHMSLSVNVNMKDSCTSHAPSFLLVDARSYAAAVANRAKGGGCEYQEYYPNCEIQFMGLPNIHAIRKSFHGVRALCLLGQEQSNWYSALEATRWLQNLSLLIKSACTIVEAIDVESRSTLIHCSDGWDRTPQLGSLAQLLLDPYYRTIKGFRVLVEREWLEFGHKFADRCGHSTERDHNERSPVFFQWLDAIHQVMRQFPSAFEFNEFFLIKLLHHSYSCLYGTFLCNSLKERRDLKVHTHTKSVWDLLLSGRKDFNNYLFDENSTKVLYPDHRVRCLNLWDNVFMGKIDFSSQTNLMESLSSQRFRRNGHCNGTAHSLGTNISLKANSECPTKSNNNYDSETYHNGGCVQNGETAHIQNGDTPHVQNGSTSCEEDNNSSSVDSKNNRYLNNQSGNSSYHSIKNENTLDSINSIEKTDKTSYNENHVTTQDDVTPDDVPTDDTDTSLDCQQNGSQESIISNGTHNTTLENVSMTDSCRTLTGTDPNAHRKSLDDLCLNAINMDHSMSLEHRANNMRRVHSSPDSPTLNRLVRTKSVPDVMASSVCVATDVAKQYPSLEPADTAEEQDYRCFIDEDGLTRCYDFLEQKLVDIELRHAQEVQRLQKKLDLERQARLYLQQQIFRDGGVNLETLQDDMLSLPDSVNGERSSLSSISNEEGWEQVQFDDVTPVRWIPDHMTQNCSSCGFHFNLMYRKHHCRKCGGVFCDPCSNHTISVPEEQLYTPVRVCAKCYESLSHQPT</sequence>
<keyword evidence="9" id="KW-0472">Membrane</keyword>
<comment type="similarity">
    <text evidence="2">Belongs to the protein-tyrosine phosphatase family. Non-receptor class myotubularin subfamily.</text>
</comment>
<dbReference type="GO" id="GO:0008270">
    <property type="term" value="F:zinc ion binding"/>
    <property type="evidence" value="ECO:0007669"/>
    <property type="project" value="UniProtKB-KW"/>
</dbReference>
<dbReference type="InterPro" id="IPR003595">
    <property type="entry name" value="Tyr_Pase_cat"/>
</dbReference>
<evidence type="ECO:0000256" key="10">
    <source>
        <dbReference type="ARBA" id="ARBA00032571"/>
    </source>
</evidence>
<dbReference type="AlphaFoldDB" id="A0A7M5XIC5"/>
<evidence type="ECO:0000256" key="4">
    <source>
        <dbReference type="ARBA" id="ARBA00022723"/>
    </source>
</evidence>
<feature type="region of interest" description="Disordered" evidence="14">
    <location>
        <begin position="711"/>
        <end position="760"/>
    </location>
</feature>
<name>A0A7M5XIC5_9CNID</name>
<evidence type="ECO:0000259" key="16">
    <source>
        <dbReference type="PROSITE" id="PS51339"/>
    </source>
</evidence>
<keyword evidence="18" id="KW-1185">Reference proteome</keyword>
<feature type="domain" description="Myotubularin phosphatase" evidence="16">
    <location>
        <begin position="240"/>
        <end position="641"/>
    </location>
</feature>
<feature type="compositionally biased region" description="Polar residues" evidence="14">
    <location>
        <begin position="744"/>
        <end position="760"/>
    </location>
</feature>
<evidence type="ECO:0000256" key="6">
    <source>
        <dbReference type="ARBA" id="ARBA00022801"/>
    </source>
</evidence>
<feature type="compositionally biased region" description="Polar residues" evidence="14">
    <location>
        <begin position="711"/>
        <end position="728"/>
    </location>
</feature>
<evidence type="ECO:0000256" key="5">
    <source>
        <dbReference type="ARBA" id="ARBA00022771"/>
    </source>
</evidence>
<evidence type="ECO:0000256" key="14">
    <source>
        <dbReference type="SAM" id="MobiDB-lite"/>
    </source>
</evidence>
<dbReference type="Gene3D" id="3.30.40.10">
    <property type="entry name" value="Zinc/RING finger domain, C3HC4 (zinc finger)"/>
    <property type="match status" value="1"/>
</dbReference>
<keyword evidence="5 13" id="KW-0863">Zinc-finger</keyword>
<keyword evidence="7" id="KW-0862">Zinc</keyword>
<keyword evidence="4" id="KW-0479">Metal-binding</keyword>
<feature type="domain" description="FYVE-type" evidence="15">
    <location>
        <begin position="1030"/>
        <end position="1090"/>
    </location>
</feature>
<accession>A0A7M5XIC5</accession>
<dbReference type="GO" id="GO:0019903">
    <property type="term" value="F:protein phosphatase binding"/>
    <property type="evidence" value="ECO:0007669"/>
    <property type="project" value="TreeGrafter"/>
</dbReference>
<dbReference type="GO" id="GO:0016020">
    <property type="term" value="C:membrane"/>
    <property type="evidence" value="ECO:0007669"/>
    <property type="project" value="UniProtKB-SubCell"/>
</dbReference>
<evidence type="ECO:0000256" key="8">
    <source>
        <dbReference type="ARBA" id="ARBA00023098"/>
    </source>
</evidence>
<feature type="compositionally biased region" description="Polar residues" evidence="14">
    <location>
        <begin position="802"/>
        <end position="822"/>
    </location>
</feature>
<evidence type="ECO:0000256" key="12">
    <source>
        <dbReference type="PIRSR" id="PIRSR630564-2"/>
    </source>
</evidence>
<dbReference type="PROSITE" id="PS51339">
    <property type="entry name" value="PPASE_MYOTUBULARIN"/>
    <property type="match status" value="1"/>
</dbReference>
<comment type="subcellular location">
    <subcellularLocation>
        <location evidence="1">Membrane</location>
    </subcellularLocation>
</comment>
<dbReference type="Proteomes" id="UP000594262">
    <property type="component" value="Unplaced"/>
</dbReference>
<dbReference type="InterPro" id="IPR011011">
    <property type="entry name" value="Znf_FYVE_PHD"/>
</dbReference>
<dbReference type="EC" id="3.1.3.95" evidence="3"/>
<dbReference type="InterPro" id="IPR010569">
    <property type="entry name" value="Myotubularin-like_Pase_dom"/>
</dbReference>
<feature type="region of interest" description="Disordered" evidence="14">
    <location>
        <begin position="773"/>
        <end position="822"/>
    </location>
</feature>
<feature type="binding site" evidence="12">
    <location>
        <begin position="392"/>
        <end position="395"/>
    </location>
    <ligand>
        <name>substrate</name>
    </ligand>
</feature>
<dbReference type="PANTHER" id="PTHR10807:SF75">
    <property type="entry name" value="PHOSPHATIDYLINOSITOL-3-PHOSPHATE PHOSPHATASE"/>
    <property type="match status" value="1"/>
</dbReference>
<dbReference type="InterPro" id="IPR017455">
    <property type="entry name" value="Znf_FYVE-rel"/>
</dbReference>
<dbReference type="Pfam" id="PF01363">
    <property type="entry name" value="FYVE"/>
    <property type="match status" value="1"/>
</dbReference>
<proteinExistence type="inferred from homology"/>
<dbReference type="SMART" id="SM00404">
    <property type="entry name" value="PTPc_motif"/>
    <property type="match status" value="1"/>
</dbReference>
<keyword evidence="6" id="KW-0378">Hydrolase</keyword>
<dbReference type="GO" id="GO:0046856">
    <property type="term" value="P:phosphatidylinositol dephosphorylation"/>
    <property type="evidence" value="ECO:0007669"/>
    <property type="project" value="TreeGrafter"/>
</dbReference>
<dbReference type="InterPro" id="IPR030564">
    <property type="entry name" value="Myotubularin"/>
</dbReference>
<dbReference type="InterPro" id="IPR000306">
    <property type="entry name" value="Znf_FYVE"/>
</dbReference>
<evidence type="ECO:0000256" key="1">
    <source>
        <dbReference type="ARBA" id="ARBA00004370"/>
    </source>
</evidence>
<dbReference type="PROSITE" id="PS50178">
    <property type="entry name" value="ZF_FYVE"/>
    <property type="match status" value="1"/>
</dbReference>